<evidence type="ECO:0000313" key="1">
    <source>
        <dbReference type="EMBL" id="MFD1248161.1"/>
    </source>
</evidence>
<dbReference type="SUPFAM" id="SSF52317">
    <property type="entry name" value="Class I glutamine amidotransferase-like"/>
    <property type="match status" value="1"/>
</dbReference>
<reference evidence="2" key="1">
    <citation type="journal article" date="2019" name="Int. J. Syst. Evol. Microbiol.">
        <title>The Global Catalogue of Microorganisms (GCM) 10K type strain sequencing project: providing services to taxonomists for standard genome sequencing and annotation.</title>
        <authorList>
            <consortium name="The Broad Institute Genomics Platform"/>
            <consortium name="The Broad Institute Genome Sequencing Center for Infectious Disease"/>
            <person name="Wu L."/>
            <person name="Ma J."/>
        </authorList>
    </citation>
    <scope>NUCLEOTIDE SEQUENCE [LARGE SCALE GENOMIC DNA]</scope>
    <source>
        <strain evidence="2">CCUG 52478</strain>
    </source>
</reference>
<comment type="caution">
    <text evidence="1">The sequence shown here is derived from an EMBL/GenBank/DDBJ whole genome shotgun (WGS) entry which is preliminary data.</text>
</comment>
<dbReference type="Gene3D" id="3.40.50.880">
    <property type="match status" value="1"/>
</dbReference>
<keyword evidence="2" id="KW-1185">Reference proteome</keyword>
<sequence>MVTLSVLIGGGREEEQVRRLLAPFVEATGGGEVACVVVDDGEGVDLERWRGVLADAASVHDVVLKEGRPLTAEDVAGAAGVFVAGGLTPLYAELVAPQRAALAGLPYAGFSAGAAIAAERAVVGGWQLDGTAICPEDAGEDLDELTVVDGLGRVGFAVDVHASQWGTTSRALQAVRAGLVAEAYAVDEHTAVVVRDGAVEVAGAGAALRFRPAADGVLVG</sequence>
<accession>A0ABW3VYL2</accession>
<gene>
    <name evidence="1" type="ORF">ACFQ3F_10210</name>
</gene>
<organism evidence="1 2">
    <name type="scientific">Nocardioides ginsengisoli</name>
    <dbReference type="NCBI Taxonomy" id="363868"/>
    <lineage>
        <taxon>Bacteria</taxon>
        <taxon>Bacillati</taxon>
        <taxon>Actinomycetota</taxon>
        <taxon>Actinomycetes</taxon>
        <taxon>Propionibacteriales</taxon>
        <taxon>Nocardioidaceae</taxon>
        <taxon>Nocardioides</taxon>
    </lineage>
</organism>
<dbReference type="InterPro" id="IPR029062">
    <property type="entry name" value="Class_I_gatase-like"/>
</dbReference>
<dbReference type="RefSeq" id="WP_367919341.1">
    <property type="nucleotide sequence ID" value="NZ_BAABAC010000022.1"/>
</dbReference>
<dbReference type="EMBL" id="JBHTLX010000012">
    <property type="protein sequence ID" value="MFD1248161.1"/>
    <property type="molecule type" value="Genomic_DNA"/>
</dbReference>
<dbReference type="Proteomes" id="UP001597229">
    <property type="component" value="Unassembled WGS sequence"/>
</dbReference>
<protein>
    <recommendedName>
        <fullName evidence="3">Cyanophycinase</fullName>
    </recommendedName>
</protein>
<proteinExistence type="predicted"/>
<evidence type="ECO:0000313" key="2">
    <source>
        <dbReference type="Proteomes" id="UP001597229"/>
    </source>
</evidence>
<evidence type="ECO:0008006" key="3">
    <source>
        <dbReference type="Google" id="ProtNLM"/>
    </source>
</evidence>
<name>A0ABW3VYL2_9ACTN</name>